<comment type="caution">
    <text evidence="1">The sequence shown here is derived from an EMBL/GenBank/DDBJ whole genome shotgun (WGS) entry which is preliminary data.</text>
</comment>
<sequence length="90" mass="9654">MLKTDYQNALLDPADAFATPDGVLACRDLSRAQKIEILRRWEHDANEEAVAVEEGMPGGTPAIVRQVSLALETLERDGEAAPASPTKHGG</sequence>
<dbReference type="Proteomes" id="UP000273675">
    <property type="component" value="Unassembled WGS sequence"/>
</dbReference>
<evidence type="ECO:0000313" key="1">
    <source>
        <dbReference type="EMBL" id="RKR00530.1"/>
    </source>
</evidence>
<name>A0A495DE25_9PROT</name>
<gene>
    <name evidence="1" type="ORF">C7435_1738</name>
</gene>
<evidence type="ECO:0000313" key="2">
    <source>
        <dbReference type="Proteomes" id="UP000273675"/>
    </source>
</evidence>
<dbReference type="AlphaFoldDB" id="A0A495DE25"/>
<proteinExistence type="predicted"/>
<accession>A0A495DE25</accession>
<dbReference type="OrthoDB" id="5405867at2"/>
<organism evidence="1 2">
    <name type="scientific">Maricaulis maris</name>
    <dbReference type="NCBI Taxonomy" id="74318"/>
    <lineage>
        <taxon>Bacteria</taxon>
        <taxon>Pseudomonadati</taxon>
        <taxon>Pseudomonadota</taxon>
        <taxon>Alphaproteobacteria</taxon>
        <taxon>Maricaulales</taxon>
        <taxon>Maricaulaceae</taxon>
        <taxon>Maricaulis</taxon>
    </lineage>
</organism>
<protein>
    <submittedName>
        <fullName evidence="1">Uncharacterized protein</fullName>
    </submittedName>
</protein>
<dbReference type="RefSeq" id="WP_075189413.1">
    <property type="nucleotide sequence ID" value="NZ_RBIM01000003.1"/>
</dbReference>
<reference evidence="1 2" key="1">
    <citation type="submission" date="2018-10" db="EMBL/GenBank/DDBJ databases">
        <title>Genomic Encyclopedia of Type Strains, Phase IV (KMG-IV): sequencing the most valuable type-strain genomes for metagenomic binning, comparative biology and taxonomic classification.</title>
        <authorList>
            <person name="Goeker M."/>
        </authorList>
    </citation>
    <scope>NUCLEOTIDE SEQUENCE [LARGE SCALE GENOMIC DNA]</scope>
    <source>
        <strain evidence="1 2">DSM 4734</strain>
    </source>
</reference>
<dbReference type="EMBL" id="RBIM01000003">
    <property type="protein sequence ID" value="RKR00530.1"/>
    <property type="molecule type" value="Genomic_DNA"/>
</dbReference>